<dbReference type="InterPro" id="IPR035979">
    <property type="entry name" value="RBD_domain_sf"/>
</dbReference>
<protein>
    <recommendedName>
        <fullName evidence="3">RRM domain-containing protein</fullName>
    </recommendedName>
</protein>
<accession>A0AAV5TX59</accession>
<dbReference type="PANTHER" id="PTHR23236">
    <property type="entry name" value="EUKARYOTIC TRANSLATION INITIATION FACTOR 4B/4H"/>
    <property type="match status" value="1"/>
</dbReference>
<keyword evidence="1 2" id="KW-0694">RNA-binding</keyword>
<dbReference type="PROSITE" id="PS50102">
    <property type="entry name" value="RRM"/>
    <property type="match status" value="1"/>
</dbReference>
<dbReference type="GO" id="GO:0008143">
    <property type="term" value="F:poly(A) binding"/>
    <property type="evidence" value="ECO:0007669"/>
    <property type="project" value="TreeGrafter"/>
</dbReference>
<dbReference type="SUPFAM" id="SSF54928">
    <property type="entry name" value="RNA-binding domain, RBD"/>
    <property type="match status" value="1"/>
</dbReference>
<evidence type="ECO:0000256" key="1">
    <source>
        <dbReference type="ARBA" id="ARBA00022884"/>
    </source>
</evidence>
<dbReference type="PANTHER" id="PTHR23236:SF12">
    <property type="entry name" value="EUKARYOTIC INITIATION FACTOR 4B-RELATED"/>
    <property type="match status" value="1"/>
</dbReference>
<organism evidence="4 5">
    <name type="scientific">Pristionchus entomophagus</name>
    <dbReference type="NCBI Taxonomy" id="358040"/>
    <lineage>
        <taxon>Eukaryota</taxon>
        <taxon>Metazoa</taxon>
        <taxon>Ecdysozoa</taxon>
        <taxon>Nematoda</taxon>
        <taxon>Chromadorea</taxon>
        <taxon>Rhabditida</taxon>
        <taxon>Rhabditina</taxon>
        <taxon>Diplogasteromorpha</taxon>
        <taxon>Diplogasteroidea</taxon>
        <taxon>Neodiplogasteridae</taxon>
        <taxon>Pristionchus</taxon>
    </lineage>
</organism>
<dbReference type="AlphaFoldDB" id="A0AAV5TX59"/>
<dbReference type="Proteomes" id="UP001432027">
    <property type="component" value="Unassembled WGS sequence"/>
</dbReference>
<name>A0AAV5TX59_9BILA</name>
<reference evidence="4" key="1">
    <citation type="submission" date="2023-10" db="EMBL/GenBank/DDBJ databases">
        <title>Genome assembly of Pristionchus species.</title>
        <authorList>
            <person name="Yoshida K."/>
            <person name="Sommer R.J."/>
        </authorList>
    </citation>
    <scope>NUCLEOTIDE SEQUENCE</scope>
    <source>
        <strain evidence="4">RS0144</strain>
    </source>
</reference>
<dbReference type="GO" id="GO:0005634">
    <property type="term" value="C:nucleus"/>
    <property type="evidence" value="ECO:0007669"/>
    <property type="project" value="TreeGrafter"/>
</dbReference>
<dbReference type="SMART" id="SM00360">
    <property type="entry name" value="RRM"/>
    <property type="match status" value="1"/>
</dbReference>
<evidence type="ECO:0000313" key="5">
    <source>
        <dbReference type="Proteomes" id="UP001432027"/>
    </source>
</evidence>
<comment type="caution">
    <text evidence="4">The sequence shown here is derived from an EMBL/GenBank/DDBJ whole genome shotgun (WGS) entry which is preliminary data.</text>
</comment>
<sequence length="169" mass="19014">ELQQRMTEIEEEQAKFKLIQSEMKHSFNRPTSQPVVPIKTLSPEEMEEADGRSVYVGNVDYSCTEAELESHFHGCGSISRVTILRDKFTKHSKGFAYVEFADTDGRKNSIAMNESLLKGRQIKVTEKRTNRPGISSPVRFSSLSKVNRGHGGAIVKYAPVYVGYRGREG</sequence>
<gene>
    <name evidence="4" type="ORF">PENTCL1PPCAC_21308</name>
</gene>
<dbReference type="Pfam" id="PF00076">
    <property type="entry name" value="RRM_1"/>
    <property type="match status" value="1"/>
</dbReference>
<feature type="non-terminal residue" evidence="4">
    <location>
        <position position="169"/>
    </location>
</feature>
<dbReference type="EMBL" id="BTSX01000005">
    <property type="protein sequence ID" value="GMS99133.1"/>
    <property type="molecule type" value="Genomic_DNA"/>
</dbReference>
<dbReference type="Gene3D" id="3.30.70.330">
    <property type="match status" value="1"/>
</dbReference>
<evidence type="ECO:0000256" key="2">
    <source>
        <dbReference type="PROSITE-ProRule" id="PRU00176"/>
    </source>
</evidence>
<dbReference type="InterPro" id="IPR012677">
    <property type="entry name" value="Nucleotide-bd_a/b_plait_sf"/>
</dbReference>
<feature type="domain" description="RRM" evidence="3">
    <location>
        <begin position="52"/>
        <end position="129"/>
    </location>
</feature>
<proteinExistence type="predicted"/>
<dbReference type="InterPro" id="IPR000504">
    <property type="entry name" value="RRM_dom"/>
</dbReference>
<keyword evidence="5" id="KW-1185">Reference proteome</keyword>
<evidence type="ECO:0000259" key="3">
    <source>
        <dbReference type="PROSITE" id="PS50102"/>
    </source>
</evidence>
<feature type="non-terminal residue" evidence="4">
    <location>
        <position position="1"/>
    </location>
</feature>
<evidence type="ECO:0000313" key="4">
    <source>
        <dbReference type="EMBL" id="GMS99133.1"/>
    </source>
</evidence>